<dbReference type="Gene3D" id="1.10.10.10">
    <property type="entry name" value="Winged helix-like DNA-binding domain superfamily/Winged helix DNA-binding domain"/>
    <property type="match status" value="1"/>
</dbReference>
<dbReference type="Pfam" id="PF00891">
    <property type="entry name" value="Methyltransf_2"/>
    <property type="match status" value="1"/>
</dbReference>
<dbReference type="PIRSF" id="PIRSF005739">
    <property type="entry name" value="O-mtase"/>
    <property type="match status" value="1"/>
</dbReference>
<dbReference type="Proteomes" id="UP001501570">
    <property type="component" value="Unassembled WGS sequence"/>
</dbReference>
<dbReference type="InterPro" id="IPR001077">
    <property type="entry name" value="COMT_C"/>
</dbReference>
<dbReference type="EMBL" id="BAABJQ010000017">
    <property type="protein sequence ID" value="GAA5192260.1"/>
    <property type="molecule type" value="Genomic_DNA"/>
</dbReference>
<dbReference type="PANTHER" id="PTHR43712:SF2">
    <property type="entry name" value="O-METHYLTRANSFERASE CICE"/>
    <property type="match status" value="1"/>
</dbReference>
<keyword evidence="1 6" id="KW-0489">Methyltransferase</keyword>
<comment type="caution">
    <text evidence="6">The sequence shown here is derived from an EMBL/GenBank/DDBJ whole genome shotgun (WGS) entry which is preliminary data.</text>
</comment>
<dbReference type="PROSITE" id="PS51683">
    <property type="entry name" value="SAM_OMT_II"/>
    <property type="match status" value="1"/>
</dbReference>
<dbReference type="Pfam" id="PF08100">
    <property type="entry name" value="Dimerisation"/>
    <property type="match status" value="1"/>
</dbReference>
<dbReference type="SUPFAM" id="SSF53335">
    <property type="entry name" value="S-adenosyl-L-methionine-dependent methyltransferases"/>
    <property type="match status" value="1"/>
</dbReference>
<evidence type="ECO:0000313" key="7">
    <source>
        <dbReference type="Proteomes" id="UP001501570"/>
    </source>
</evidence>
<dbReference type="InterPro" id="IPR012967">
    <property type="entry name" value="COMT_dimerisation"/>
</dbReference>
<evidence type="ECO:0000256" key="1">
    <source>
        <dbReference type="ARBA" id="ARBA00022603"/>
    </source>
</evidence>
<accession>A0ABP9SA39</accession>
<dbReference type="GO" id="GO:0008168">
    <property type="term" value="F:methyltransferase activity"/>
    <property type="evidence" value="ECO:0007669"/>
    <property type="project" value="UniProtKB-KW"/>
</dbReference>
<evidence type="ECO:0000259" key="5">
    <source>
        <dbReference type="Pfam" id="PF08100"/>
    </source>
</evidence>
<dbReference type="InterPro" id="IPR036388">
    <property type="entry name" value="WH-like_DNA-bd_sf"/>
</dbReference>
<reference evidence="7" key="1">
    <citation type="journal article" date="2019" name="Int. J. Syst. Evol. Microbiol.">
        <title>The Global Catalogue of Microorganisms (GCM) 10K type strain sequencing project: providing services to taxonomists for standard genome sequencing and annotation.</title>
        <authorList>
            <consortium name="The Broad Institute Genomics Platform"/>
            <consortium name="The Broad Institute Genome Sequencing Center for Infectious Disease"/>
            <person name="Wu L."/>
            <person name="Ma J."/>
        </authorList>
    </citation>
    <scope>NUCLEOTIDE SEQUENCE [LARGE SCALE GENOMIC DNA]</scope>
    <source>
        <strain evidence="7">JCM 18304</strain>
    </source>
</reference>
<protein>
    <submittedName>
        <fullName evidence="6">Methyltransferase</fullName>
    </submittedName>
</protein>
<evidence type="ECO:0000259" key="4">
    <source>
        <dbReference type="Pfam" id="PF00891"/>
    </source>
</evidence>
<proteinExistence type="predicted"/>
<dbReference type="InterPro" id="IPR029063">
    <property type="entry name" value="SAM-dependent_MTases_sf"/>
</dbReference>
<dbReference type="PANTHER" id="PTHR43712">
    <property type="entry name" value="PUTATIVE (AFU_ORTHOLOGUE AFUA_4G14580)-RELATED"/>
    <property type="match status" value="1"/>
</dbReference>
<feature type="domain" description="O-methyltransferase C-terminal" evidence="4">
    <location>
        <begin position="107"/>
        <end position="311"/>
    </location>
</feature>
<name>A0ABP9SA39_9ACTN</name>
<gene>
    <name evidence="6" type="ORF">GCM10023322_51480</name>
</gene>
<dbReference type="InterPro" id="IPR016461">
    <property type="entry name" value="COMT-like"/>
</dbReference>
<sequence>MANGYESLLQMVHGFWVSQIVRTAADLSLAEHLADGPRTAADIATIEGSDPDATHRLMRACASLGLASHANGAFAGTPLLAFLHKDSPLSLRSYALAQTAPGHWLTWGQTPAAVRAGRTQSHEVLGMSIFDYLAEHPDEAALFGTAMTNLSTPVILGAVGSLDVSTIDTVVDVGGADGAFVLELLARRAHLKGVVLDLPHAVPGATSAAKARGLDDRCTVRPGDFFEQVPEGDLFLLKHILHDWQDEECVRILRNCRAAMRPGGRIAIVEIVMDEDAGGIAPLMDIAMLTMLSARERTLAEFDALLAQAGLRRTRVTQVDDSPYAVIEAVPA</sequence>
<keyword evidence="7" id="KW-1185">Reference proteome</keyword>
<dbReference type="CDD" id="cd02440">
    <property type="entry name" value="AdoMet_MTases"/>
    <property type="match status" value="1"/>
</dbReference>
<dbReference type="SUPFAM" id="SSF46785">
    <property type="entry name" value="Winged helix' DNA-binding domain"/>
    <property type="match status" value="1"/>
</dbReference>
<evidence type="ECO:0000313" key="6">
    <source>
        <dbReference type="EMBL" id="GAA5192260.1"/>
    </source>
</evidence>
<keyword evidence="2" id="KW-0808">Transferase</keyword>
<feature type="domain" description="O-methyltransferase dimerisation" evidence="5">
    <location>
        <begin position="10"/>
        <end position="78"/>
    </location>
</feature>
<dbReference type="RefSeq" id="WP_425570954.1">
    <property type="nucleotide sequence ID" value="NZ_BAABJQ010000017.1"/>
</dbReference>
<evidence type="ECO:0000256" key="3">
    <source>
        <dbReference type="ARBA" id="ARBA00022691"/>
    </source>
</evidence>
<dbReference type="GO" id="GO:0032259">
    <property type="term" value="P:methylation"/>
    <property type="evidence" value="ECO:0007669"/>
    <property type="project" value="UniProtKB-KW"/>
</dbReference>
<organism evidence="6 7">
    <name type="scientific">Rugosimonospora acidiphila</name>
    <dbReference type="NCBI Taxonomy" id="556531"/>
    <lineage>
        <taxon>Bacteria</taxon>
        <taxon>Bacillati</taxon>
        <taxon>Actinomycetota</taxon>
        <taxon>Actinomycetes</taxon>
        <taxon>Micromonosporales</taxon>
        <taxon>Micromonosporaceae</taxon>
        <taxon>Rugosimonospora</taxon>
    </lineage>
</organism>
<evidence type="ECO:0000256" key="2">
    <source>
        <dbReference type="ARBA" id="ARBA00022679"/>
    </source>
</evidence>
<keyword evidence="3" id="KW-0949">S-adenosyl-L-methionine</keyword>
<dbReference type="InterPro" id="IPR036390">
    <property type="entry name" value="WH_DNA-bd_sf"/>
</dbReference>
<dbReference type="Gene3D" id="3.40.50.150">
    <property type="entry name" value="Vaccinia Virus protein VP39"/>
    <property type="match status" value="1"/>
</dbReference>